<evidence type="ECO:0000313" key="3">
    <source>
        <dbReference type="EMBL" id="MTS01626.1"/>
    </source>
</evidence>
<evidence type="ECO:0008006" key="5">
    <source>
        <dbReference type="Google" id="ProtNLM"/>
    </source>
</evidence>
<feature type="coiled-coil region" evidence="1">
    <location>
        <begin position="79"/>
        <end position="106"/>
    </location>
</feature>
<dbReference type="EMBL" id="WMZE01000003">
    <property type="protein sequence ID" value="MTS01626.1"/>
    <property type="molecule type" value="Genomic_DNA"/>
</dbReference>
<dbReference type="EMBL" id="WMYY01000005">
    <property type="protein sequence ID" value="MTR66886.1"/>
    <property type="molecule type" value="Genomic_DNA"/>
</dbReference>
<dbReference type="Proteomes" id="UP000460220">
    <property type="component" value="Unassembled WGS sequence"/>
</dbReference>
<keyword evidence="1" id="KW-0175">Coiled coil</keyword>
<dbReference type="AlphaFoldDB" id="A0A6A8V6Z9"/>
<name>A0A6A8V6Z9_STRPA</name>
<gene>
    <name evidence="2" type="ORF">GMC73_06430</name>
    <name evidence="3" type="ORF">GMC90_07365</name>
</gene>
<evidence type="ECO:0000313" key="4">
    <source>
        <dbReference type="Proteomes" id="UP000460220"/>
    </source>
</evidence>
<dbReference type="RefSeq" id="WP_155127280.1">
    <property type="nucleotide sequence ID" value="NZ_WMYY01000005.1"/>
</dbReference>
<sequence>MSEVSNLRSQIAQVDQKVQSLRSALTKVQGVDLKIDDVMEGYEKLHVFGTKYDEQRLQESKVIVEGKEDLDKTYKQATMDAISAEIMRLEAERRSLDTQLTNAIAREEYEKIDKKKSRR</sequence>
<proteinExistence type="predicted"/>
<evidence type="ECO:0000313" key="2">
    <source>
        <dbReference type="EMBL" id="MTR66886.1"/>
    </source>
</evidence>
<accession>A0A6A8V6Z9</accession>
<organism evidence="3">
    <name type="scientific">Streptococcus parasanguinis</name>
    <dbReference type="NCBI Taxonomy" id="1318"/>
    <lineage>
        <taxon>Bacteria</taxon>
        <taxon>Bacillati</taxon>
        <taxon>Bacillota</taxon>
        <taxon>Bacilli</taxon>
        <taxon>Lactobacillales</taxon>
        <taxon>Streptococcaceae</taxon>
        <taxon>Streptococcus</taxon>
    </lineage>
</organism>
<protein>
    <recommendedName>
        <fullName evidence="5">DUF5082 domain-containing protein</fullName>
    </recommendedName>
</protein>
<comment type="caution">
    <text evidence="3">The sequence shown here is derived from an EMBL/GenBank/DDBJ whole genome shotgun (WGS) entry which is preliminary data.</text>
</comment>
<evidence type="ECO:0000256" key="1">
    <source>
        <dbReference type="SAM" id="Coils"/>
    </source>
</evidence>
<reference evidence="3 4" key="1">
    <citation type="journal article" date="2019" name="Nat. Med.">
        <title>A library of human gut bacterial isolates paired with longitudinal multiomics data enables mechanistic microbiome research.</title>
        <authorList>
            <person name="Poyet M."/>
            <person name="Groussin M."/>
            <person name="Gibbons S.M."/>
            <person name="Avila-Pacheco J."/>
            <person name="Jiang X."/>
            <person name="Kearney S.M."/>
            <person name="Perrotta A.R."/>
            <person name="Berdy B."/>
            <person name="Zhao S."/>
            <person name="Lieberman T.D."/>
            <person name="Swanson P.K."/>
            <person name="Smith M."/>
            <person name="Roesemann S."/>
            <person name="Alexander J.E."/>
            <person name="Rich S.A."/>
            <person name="Livny J."/>
            <person name="Vlamakis H."/>
            <person name="Clish C."/>
            <person name="Bullock K."/>
            <person name="Deik A."/>
            <person name="Scott J."/>
            <person name="Pierce K.A."/>
            <person name="Xavier R.J."/>
            <person name="Alm E.J."/>
        </authorList>
    </citation>
    <scope>NUCLEOTIDE SEQUENCE</scope>
    <source>
        <strain evidence="2 4">BIOML-A12</strain>
        <strain evidence="3">BIOML-A6</strain>
    </source>
</reference>